<reference evidence="10 11" key="1">
    <citation type="journal article" date="2020" name="Biotechnol. Biofuels">
        <title>New insights from the biogas microbiome by comprehensive genome-resolved metagenomics of nearly 1600 species originating from multiple anaerobic digesters.</title>
        <authorList>
            <person name="Campanaro S."/>
            <person name="Treu L."/>
            <person name="Rodriguez-R L.M."/>
            <person name="Kovalovszki A."/>
            <person name="Ziels R.M."/>
            <person name="Maus I."/>
            <person name="Zhu X."/>
            <person name="Kougias P.G."/>
            <person name="Basile A."/>
            <person name="Luo G."/>
            <person name="Schluter A."/>
            <person name="Konstantinidis K.T."/>
            <person name="Angelidaki I."/>
        </authorList>
    </citation>
    <scope>NUCLEOTIDE SEQUENCE [LARGE SCALE GENOMIC DNA]</scope>
    <source>
        <strain evidence="10">AS27yjCOA_65</strain>
    </source>
</reference>
<keyword evidence="5" id="KW-0680">Restriction system</keyword>
<evidence type="ECO:0000256" key="2">
    <source>
        <dbReference type="ARBA" id="ARBA00022603"/>
    </source>
</evidence>
<dbReference type="InterPro" id="IPR002052">
    <property type="entry name" value="DNA_methylase_N6_adenine_CS"/>
</dbReference>
<evidence type="ECO:0000256" key="1">
    <source>
        <dbReference type="ARBA" id="ARBA00011900"/>
    </source>
</evidence>
<dbReference type="PRINTS" id="PR00507">
    <property type="entry name" value="N12N6MTFRASE"/>
</dbReference>
<evidence type="ECO:0000256" key="5">
    <source>
        <dbReference type="ARBA" id="ARBA00022747"/>
    </source>
</evidence>
<name>A0A7X9FPV7_9DELT</name>
<dbReference type="GO" id="GO:0009307">
    <property type="term" value="P:DNA restriction-modification system"/>
    <property type="evidence" value="ECO:0007669"/>
    <property type="project" value="UniProtKB-KW"/>
</dbReference>
<dbReference type="EMBL" id="JAAZON010000105">
    <property type="protein sequence ID" value="NMC62044.1"/>
    <property type="molecule type" value="Genomic_DNA"/>
</dbReference>
<comment type="caution">
    <text evidence="10">The sequence shown here is derived from an EMBL/GenBank/DDBJ whole genome shotgun (WGS) entry which is preliminary data.</text>
</comment>
<gene>
    <name evidence="10" type="ORF">GYA55_02635</name>
</gene>
<dbReference type="Pfam" id="PF12950">
    <property type="entry name" value="TaqI_C"/>
    <property type="match status" value="1"/>
</dbReference>
<keyword evidence="4" id="KW-0949">S-adenosyl-L-methionine</keyword>
<evidence type="ECO:0000259" key="9">
    <source>
        <dbReference type="Pfam" id="PF12950"/>
    </source>
</evidence>
<evidence type="ECO:0000256" key="7">
    <source>
        <dbReference type="ARBA" id="ARBA00047942"/>
    </source>
</evidence>
<evidence type="ECO:0000313" key="11">
    <source>
        <dbReference type="Proteomes" id="UP000524246"/>
    </source>
</evidence>
<comment type="catalytic activity">
    <reaction evidence="7">
        <text>a 2'-deoxyadenosine in DNA + S-adenosyl-L-methionine = an N(6)-methyl-2'-deoxyadenosine in DNA + S-adenosyl-L-homocysteine + H(+)</text>
        <dbReference type="Rhea" id="RHEA:15197"/>
        <dbReference type="Rhea" id="RHEA-COMP:12418"/>
        <dbReference type="Rhea" id="RHEA-COMP:12419"/>
        <dbReference type="ChEBI" id="CHEBI:15378"/>
        <dbReference type="ChEBI" id="CHEBI:57856"/>
        <dbReference type="ChEBI" id="CHEBI:59789"/>
        <dbReference type="ChEBI" id="CHEBI:90615"/>
        <dbReference type="ChEBI" id="CHEBI:90616"/>
        <dbReference type="EC" id="2.1.1.72"/>
    </reaction>
</comment>
<dbReference type="GO" id="GO:0032259">
    <property type="term" value="P:methylation"/>
    <property type="evidence" value="ECO:0007669"/>
    <property type="project" value="UniProtKB-KW"/>
</dbReference>
<keyword evidence="6" id="KW-0238">DNA-binding</keyword>
<dbReference type="InterPro" id="IPR025931">
    <property type="entry name" value="TaqI_C"/>
</dbReference>
<feature type="domain" description="TaqI-like C-terminal specificity" evidence="9">
    <location>
        <begin position="472"/>
        <end position="594"/>
    </location>
</feature>
<dbReference type="PANTHER" id="PTHR33841:SF1">
    <property type="entry name" value="DNA METHYLTRANSFERASE A"/>
    <property type="match status" value="1"/>
</dbReference>
<keyword evidence="2 10" id="KW-0489">Methyltransferase</keyword>
<evidence type="ECO:0000256" key="4">
    <source>
        <dbReference type="ARBA" id="ARBA00022691"/>
    </source>
</evidence>
<sequence length="609" mass="69036">MKSQIRHLLSELQQLSNRPWMRISSEIPPIVLAFRLLLLNYCCIKHSGIFTNDRDNLSGIINNISEKLHTRLFIFFSNQAQLETFFPSSLLEQLELEDLGFIRESLLNKKQSKQKGVFYTPKSIVSYMVHKSLDDISAHEDSGGTVPTILDPSCGCGIFLLNAFSELISRFPSINAQTILKNYIFGVDLDNEATEICRLLLVLRLLELCPSMACDLPDLSKNIQSGNSLISPEHLKNYRIADSSELHSYSYQQNFDCIIGNPPYGLSRDEQLSPVENAALKKIYDSYRCGKPNKYMLFMARAFELLKDNGICTLIVPNSWLGIRGGRRLRKFFLSNGALSHLDILHFPVFEGVSVETVIVSIRKTVKFDHVKLNHADDLKSLGNKAYTYIKNKSCLSTPGTIIPINWNSRSQKLLDTINTSCKPLNQMTSKFNALIALQVYATGKGNPPQTPDDVKNHVFHSSKKETLDDYPYIEGSDLKRYRIDWSGKYLKYGPWLAEYQPFERYNGCRILIREILAPMPYVIRCAAIDHPAFYNRSILHIIKGADGEAEDIYALLAILNSKTASEILMLLGQKSQRKLFPKIVNDDILNFPIPLCFESVKSKLANLA</sequence>
<dbReference type="AlphaFoldDB" id="A0A7X9FPV7"/>
<protein>
    <recommendedName>
        <fullName evidence="1">site-specific DNA-methyltransferase (adenine-specific)</fullName>
        <ecNumber evidence="1">2.1.1.72</ecNumber>
    </recommendedName>
</protein>
<feature type="non-terminal residue" evidence="10">
    <location>
        <position position="609"/>
    </location>
</feature>
<dbReference type="Pfam" id="PF07669">
    <property type="entry name" value="Eco57I"/>
    <property type="match status" value="1"/>
</dbReference>
<organism evidence="10 11">
    <name type="scientific">SAR324 cluster bacterium</name>
    <dbReference type="NCBI Taxonomy" id="2024889"/>
    <lineage>
        <taxon>Bacteria</taxon>
        <taxon>Deltaproteobacteria</taxon>
        <taxon>SAR324 cluster</taxon>
    </lineage>
</organism>
<dbReference type="EC" id="2.1.1.72" evidence="1"/>
<dbReference type="SUPFAM" id="SSF53335">
    <property type="entry name" value="S-adenosyl-L-methionine-dependent methyltransferases"/>
    <property type="match status" value="1"/>
</dbReference>
<dbReference type="InterPro" id="IPR029063">
    <property type="entry name" value="SAM-dependent_MTases_sf"/>
</dbReference>
<dbReference type="InterPro" id="IPR050953">
    <property type="entry name" value="N4_N6_ade-DNA_methylase"/>
</dbReference>
<dbReference type="InterPro" id="IPR011639">
    <property type="entry name" value="MethylTrfase_TaqI-like_dom"/>
</dbReference>
<evidence type="ECO:0000259" key="8">
    <source>
        <dbReference type="Pfam" id="PF07669"/>
    </source>
</evidence>
<dbReference type="PROSITE" id="PS00092">
    <property type="entry name" value="N6_MTASE"/>
    <property type="match status" value="1"/>
</dbReference>
<dbReference type="Gene3D" id="3.40.50.150">
    <property type="entry name" value="Vaccinia Virus protein VP39"/>
    <property type="match status" value="1"/>
</dbReference>
<accession>A0A7X9FPV7</accession>
<evidence type="ECO:0000313" key="10">
    <source>
        <dbReference type="EMBL" id="NMC62044.1"/>
    </source>
</evidence>
<dbReference type="GO" id="GO:0003677">
    <property type="term" value="F:DNA binding"/>
    <property type="evidence" value="ECO:0007669"/>
    <property type="project" value="UniProtKB-KW"/>
</dbReference>
<proteinExistence type="predicted"/>
<keyword evidence="3" id="KW-0808">Transferase</keyword>
<dbReference type="Proteomes" id="UP000524246">
    <property type="component" value="Unassembled WGS sequence"/>
</dbReference>
<dbReference type="PANTHER" id="PTHR33841">
    <property type="entry name" value="DNA METHYLTRANSFERASE YEEA-RELATED"/>
    <property type="match status" value="1"/>
</dbReference>
<evidence type="ECO:0000256" key="6">
    <source>
        <dbReference type="ARBA" id="ARBA00023125"/>
    </source>
</evidence>
<dbReference type="GO" id="GO:0009007">
    <property type="term" value="F:site-specific DNA-methyltransferase (adenine-specific) activity"/>
    <property type="evidence" value="ECO:0007669"/>
    <property type="project" value="UniProtKB-EC"/>
</dbReference>
<evidence type="ECO:0000256" key="3">
    <source>
        <dbReference type="ARBA" id="ARBA00022679"/>
    </source>
</evidence>
<feature type="domain" description="Type II methyltransferase M.TaqI-like" evidence="8">
    <location>
        <begin position="182"/>
        <end position="348"/>
    </location>
</feature>